<name>A0A221KHQ4_VITFI</name>
<accession>A0A221KHQ4</accession>
<organism evidence="1 2">
    <name type="scientific">Vitreoscilla filiformis</name>
    <dbReference type="NCBI Taxonomy" id="63"/>
    <lineage>
        <taxon>Bacteria</taxon>
        <taxon>Pseudomonadati</taxon>
        <taxon>Pseudomonadota</taxon>
        <taxon>Betaproteobacteria</taxon>
        <taxon>Neisseriales</taxon>
        <taxon>Neisseriaceae</taxon>
        <taxon>Vitreoscilla</taxon>
    </lineage>
</organism>
<dbReference type="Proteomes" id="UP000199729">
    <property type="component" value="Chromosome"/>
</dbReference>
<dbReference type="EMBL" id="CP022423">
    <property type="protein sequence ID" value="ASM78363.1"/>
    <property type="molecule type" value="Genomic_DNA"/>
</dbReference>
<proteinExistence type="predicted"/>
<gene>
    <name evidence="1" type="ORF">VITFI_CDS2586</name>
</gene>
<dbReference type="AlphaFoldDB" id="A0A221KHQ4"/>
<reference evidence="1 2" key="1">
    <citation type="submission" date="2017-07" db="EMBL/GenBank/DDBJ databases">
        <title>Complete Genome Sequence of the cosmetic ferment Vitreoscilla filiformis (ATCC15551).</title>
        <authorList>
            <person name="Contreras S."/>
            <person name="Sagory-Zalkind P."/>
            <person name="Blanquart H."/>
            <person name="Iltis A."/>
            <person name="Morand S.C."/>
        </authorList>
    </citation>
    <scope>NUCLEOTIDE SEQUENCE [LARGE SCALE GENOMIC DNA]</scope>
    <source>
        <strain evidence="1 2">ATCC 15551</strain>
    </source>
</reference>
<dbReference type="KEGG" id="vff:VITFI_CDS2586"/>
<protein>
    <submittedName>
        <fullName evidence="1">Uncharacterized protein</fullName>
    </submittedName>
</protein>
<keyword evidence="2" id="KW-1185">Reference proteome</keyword>
<evidence type="ECO:0000313" key="2">
    <source>
        <dbReference type="Proteomes" id="UP000199729"/>
    </source>
</evidence>
<evidence type="ECO:0000313" key="1">
    <source>
        <dbReference type="EMBL" id="ASM78363.1"/>
    </source>
</evidence>
<sequence length="69" mass="7135">MSEGGDWLGFPLRLPSGKDDISEAAAAAIICGLPTPHLGVLISYMTQARDLAAFYFGTTAKSTVSGSMA</sequence>